<keyword evidence="8" id="KW-0597">Phosphoprotein</keyword>
<evidence type="ECO:0000256" key="12">
    <source>
        <dbReference type="ARBA" id="ARBA00023134"/>
    </source>
</evidence>
<keyword evidence="12" id="KW-0342">GTP-binding</keyword>
<dbReference type="GO" id="GO:0015031">
    <property type="term" value="P:protein transport"/>
    <property type="evidence" value="ECO:0007669"/>
    <property type="project" value="UniProtKB-KW"/>
</dbReference>
<dbReference type="GO" id="GO:0003925">
    <property type="term" value="F:G protein activity"/>
    <property type="evidence" value="ECO:0007669"/>
    <property type="project" value="UniProtKB-EC"/>
</dbReference>
<evidence type="ECO:0000256" key="4">
    <source>
        <dbReference type="ARBA" id="ARBA00006270"/>
    </source>
</evidence>
<evidence type="ECO:0000256" key="3">
    <source>
        <dbReference type="ARBA" id="ARBA00004616"/>
    </source>
</evidence>
<dbReference type="OMA" id="WCAEQKV"/>
<dbReference type="EMBL" id="AMQM01004492">
    <property type="status" value="NOT_ANNOTATED_CDS"/>
    <property type="molecule type" value="Genomic_DNA"/>
</dbReference>
<dbReference type="PANTHER" id="PTHR47981:SF1">
    <property type="entry name" value="RE17845P"/>
    <property type="match status" value="1"/>
</dbReference>
<dbReference type="eggNOG" id="KOG0394">
    <property type="taxonomic scope" value="Eukaryota"/>
</dbReference>
<dbReference type="NCBIfam" id="TIGR00231">
    <property type="entry name" value="small_GTP"/>
    <property type="match status" value="1"/>
</dbReference>
<keyword evidence="10" id="KW-0378">Hydrolase</keyword>
<dbReference type="EC" id="3.6.5.2" evidence="5"/>
<reference evidence="18 20" key="2">
    <citation type="journal article" date="2013" name="Nature">
        <title>Insights into bilaterian evolution from three spiralian genomes.</title>
        <authorList>
            <person name="Simakov O."/>
            <person name="Marletaz F."/>
            <person name="Cho S.J."/>
            <person name="Edsinger-Gonzales E."/>
            <person name="Havlak P."/>
            <person name="Hellsten U."/>
            <person name="Kuo D.H."/>
            <person name="Larsson T."/>
            <person name="Lv J."/>
            <person name="Arendt D."/>
            <person name="Savage R."/>
            <person name="Osoegawa K."/>
            <person name="de Jong P."/>
            <person name="Grimwood J."/>
            <person name="Chapman J.A."/>
            <person name="Shapiro H."/>
            <person name="Aerts A."/>
            <person name="Otillar R.P."/>
            <person name="Terry A.Y."/>
            <person name="Boore J.L."/>
            <person name="Grigoriev I.V."/>
            <person name="Lindberg D.R."/>
            <person name="Seaver E.C."/>
            <person name="Weisblat D.A."/>
            <person name="Putnam N.H."/>
            <person name="Rokhsar D.S."/>
        </authorList>
    </citation>
    <scope>NUCLEOTIDE SEQUENCE</scope>
</reference>
<dbReference type="InterPro" id="IPR027417">
    <property type="entry name" value="P-loop_NTPase"/>
</dbReference>
<evidence type="ECO:0000256" key="17">
    <source>
        <dbReference type="ARBA" id="ARBA00047660"/>
    </source>
</evidence>
<dbReference type="Proteomes" id="UP000015101">
    <property type="component" value="Unassembled WGS sequence"/>
</dbReference>
<evidence type="ECO:0000256" key="5">
    <source>
        <dbReference type="ARBA" id="ARBA00011984"/>
    </source>
</evidence>
<evidence type="ECO:0000256" key="11">
    <source>
        <dbReference type="ARBA" id="ARBA00022927"/>
    </source>
</evidence>
<dbReference type="SMART" id="SM00176">
    <property type="entry name" value="RAN"/>
    <property type="match status" value="1"/>
</dbReference>
<dbReference type="InterPro" id="IPR001806">
    <property type="entry name" value="Small_GTPase"/>
</dbReference>
<comment type="catalytic activity">
    <reaction evidence="17">
        <text>GTP + H2O = GDP + phosphate + H(+)</text>
        <dbReference type="Rhea" id="RHEA:19669"/>
        <dbReference type="ChEBI" id="CHEBI:15377"/>
        <dbReference type="ChEBI" id="CHEBI:15378"/>
        <dbReference type="ChEBI" id="CHEBI:37565"/>
        <dbReference type="ChEBI" id="CHEBI:43474"/>
        <dbReference type="ChEBI" id="CHEBI:58189"/>
        <dbReference type="EC" id="3.6.5.2"/>
    </reaction>
    <physiologicalReaction direction="left-to-right" evidence="17">
        <dbReference type="Rhea" id="RHEA:19670"/>
    </physiologicalReaction>
</comment>
<dbReference type="SUPFAM" id="SSF52540">
    <property type="entry name" value="P-loop containing nucleoside triphosphate hydrolases"/>
    <property type="match status" value="1"/>
</dbReference>
<dbReference type="Gene3D" id="3.40.50.300">
    <property type="entry name" value="P-loop containing nucleotide triphosphate hydrolases"/>
    <property type="match status" value="1"/>
</dbReference>
<dbReference type="SMART" id="SM00173">
    <property type="entry name" value="RAS"/>
    <property type="match status" value="1"/>
</dbReference>
<dbReference type="AlphaFoldDB" id="T1EM52"/>
<dbReference type="PROSITE" id="PS51420">
    <property type="entry name" value="RHO"/>
    <property type="match status" value="1"/>
</dbReference>
<evidence type="ECO:0000256" key="16">
    <source>
        <dbReference type="ARBA" id="ARBA00023329"/>
    </source>
</evidence>
<dbReference type="GO" id="GO:0005829">
    <property type="term" value="C:cytosol"/>
    <property type="evidence" value="ECO:0007669"/>
    <property type="project" value="GOC"/>
</dbReference>
<dbReference type="Pfam" id="PF00071">
    <property type="entry name" value="Ras"/>
    <property type="match status" value="1"/>
</dbReference>
<reference evidence="19" key="3">
    <citation type="submission" date="2015-06" db="UniProtKB">
        <authorList>
            <consortium name="EnsemblMetazoa"/>
        </authorList>
    </citation>
    <scope>IDENTIFICATION</scope>
</reference>
<organism evidence="19 20">
    <name type="scientific">Helobdella robusta</name>
    <name type="common">Californian leech</name>
    <dbReference type="NCBI Taxonomy" id="6412"/>
    <lineage>
        <taxon>Eukaryota</taxon>
        <taxon>Metazoa</taxon>
        <taxon>Spiralia</taxon>
        <taxon>Lophotrochozoa</taxon>
        <taxon>Annelida</taxon>
        <taxon>Clitellata</taxon>
        <taxon>Hirudinea</taxon>
        <taxon>Rhynchobdellida</taxon>
        <taxon>Glossiphoniidae</taxon>
        <taxon>Helobdella</taxon>
    </lineage>
</organism>
<dbReference type="FunCoup" id="T1EM52">
    <property type="interactions" value="108"/>
</dbReference>
<dbReference type="OrthoDB" id="1436450at2759"/>
<dbReference type="STRING" id="6412.T1EM52"/>
<dbReference type="PRINTS" id="PR00449">
    <property type="entry name" value="RASTRNSFRMNG"/>
</dbReference>
<evidence type="ECO:0000256" key="10">
    <source>
        <dbReference type="ARBA" id="ARBA00022801"/>
    </source>
</evidence>
<accession>T1EM52</accession>
<evidence type="ECO:0000256" key="8">
    <source>
        <dbReference type="ARBA" id="ARBA00022553"/>
    </source>
</evidence>
<dbReference type="GO" id="GO:0042147">
    <property type="term" value="P:retrograde transport, endosome to Golgi"/>
    <property type="evidence" value="ECO:0000318"/>
    <property type="project" value="GO_Central"/>
</dbReference>
<keyword evidence="15" id="KW-0636">Prenylation</keyword>
<dbReference type="KEGG" id="hro:HELRODRAFT_157040"/>
<evidence type="ECO:0000313" key="18">
    <source>
        <dbReference type="EMBL" id="ESO03543.1"/>
    </source>
</evidence>
<evidence type="ECO:0000313" key="19">
    <source>
        <dbReference type="EnsemblMetazoa" id="HelroP157040"/>
    </source>
</evidence>
<gene>
    <name evidence="19" type="primary">20197652</name>
    <name evidence="18" type="ORF">HELRODRAFT_157040</name>
</gene>
<proteinExistence type="inferred from homology"/>
<evidence type="ECO:0000256" key="6">
    <source>
        <dbReference type="ARBA" id="ARBA00022448"/>
    </source>
</evidence>
<reference evidence="20" key="1">
    <citation type="submission" date="2012-12" db="EMBL/GenBank/DDBJ databases">
        <authorList>
            <person name="Hellsten U."/>
            <person name="Grimwood J."/>
            <person name="Chapman J.A."/>
            <person name="Shapiro H."/>
            <person name="Aerts A."/>
            <person name="Otillar R.P."/>
            <person name="Terry A.Y."/>
            <person name="Boore J.L."/>
            <person name="Simakov O."/>
            <person name="Marletaz F."/>
            <person name="Cho S.-J."/>
            <person name="Edsinger-Gonzales E."/>
            <person name="Havlak P."/>
            <person name="Kuo D.-H."/>
            <person name="Larsson T."/>
            <person name="Lv J."/>
            <person name="Arendt D."/>
            <person name="Savage R."/>
            <person name="Osoegawa K."/>
            <person name="de Jong P."/>
            <person name="Lindberg D.R."/>
            <person name="Seaver E.C."/>
            <person name="Weisblat D.A."/>
            <person name="Putnam N.H."/>
            <person name="Grigoriev I.V."/>
            <person name="Rokhsar D.S."/>
        </authorList>
    </citation>
    <scope>NUCLEOTIDE SEQUENCE</scope>
</reference>
<keyword evidence="16" id="KW-0968">Cytoplasmic vesicle</keyword>
<evidence type="ECO:0000256" key="9">
    <source>
        <dbReference type="ARBA" id="ARBA00022741"/>
    </source>
</evidence>
<dbReference type="GeneID" id="20197652"/>
<keyword evidence="9" id="KW-0547">Nucleotide-binding</keyword>
<dbReference type="InParanoid" id="T1EM52"/>
<dbReference type="GO" id="GO:0045335">
    <property type="term" value="C:phagocytic vesicle"/>
    <property type="evidence" value="ECO:0000318"/>
    <property type="project" value="GO_Central"/>
</dbReference>
<keyword evidence="20" id="KW-1185">Reference proteome</keyword>
<dbReference type="GO" id="GO:0005764">
    <property type="term" value="C:lysosome"/>
    <property type="evidence" value="ECO:0000318"/>
    <property type="project" value="GO_Central"/>
</dbReference>
<dbReference type="RefSeq" id="XP_009018100.1">
    <property type="nucleotide sequence ID" value="XM_009019852.1"/>
</dbReference>
<evidence type="ECO:0000256" key="15">
    <source>
        <dbReference type="ARBA" id="ARBA00023289"/>
    </source>
</evidence>
<dbReference type="InterPro" id="IPR005225">
    <property type="entry name" value="Small_GTP-bd"/>
</dbReference>
<comment type="cofactor">
    <cofactor evidence="1">
        <name>Mg(2+)</name>
        <dbReference type="ChEBI" id="CHEBI:18420"/>
    </cofactor>
</comment>
<protein>
    <recommendedName>
        <fullName evidence="5">small monomeric GTPase</fullName>
        <ecNumber evidence="5">3.6.5.2</ecNumber>
    </recommendedName>
</protein>
<dbReference type="PROSITE" id="PS51421">
    <property type="entry name" value="RAS"/>
    <property type="match status" value="1"/>
</dbReference>
<dbReference type="SMART" id="SM00174">
    <property type="entry name" value="RHO"/>
    <property type="match status" value="1"/>
</dbReference>
<dbReference type="PANTHER" id="PTHR47981">
    <property type="entry name" value="RAB FAMILY"/>
    <property type="match status" value="1"/>
</dbReference>
<dbReference type="GO" id="GO:0005525">
    <property type="term" value="F:GTP binding"/>
    <property type="evidence" value="ECO:0007669"/>
    <property type="project" value="UniProtKB-KW"/>
</dbReference>
<evidence type="ECO:0000256" key="14">
    <source>
        <dbReference type="ARBA" id="ARBA00023288"/>
    </source>
</evidence>
<dbReference type="FunFam" id="3.40.50.300:FF:000360">
    <property type="entry name" value="RAB9B, member RAS oncogene family"/>
    <property type="match status" value="1"/>
</dbReference>
<keyword evidence="7" id="KW-1003">Cell membrane</keyword>
<evidence type="ECO:0000256" key="13">
    <source>
        <dbReference type="ARBA" id="ARBA00023136"/>
    </source>
</evidence>
<dbReference type="GO" id="GO:0030670">
    <property type="term" value="C:phagocytic vesicle membrane"/>
    <property type="evidence" value="ECO:0007669"/>
    <property type="project" value="UniProtKB-SubCell"/>
</dbReference>
<comment type="subcellular location">
    <subcellularLocation>
        <location evidence="2">Cell membrane</location>
        <topology evidence="2">Lipid-anchor</topology>
    </subcellularLocation>
    <subcellularLocation>
        <location evidence="3">Cytoplasmic vesicle</location>
        <location evidence="3">Phagosome membrane</location>
        <topology evidence="3">Lipid-anchor</topology>
        <orientation evidence="3">Cytoplasmic side</orientation>
    </subcellularLocation>
</comment>
<evidence type="ECO:0000256" key="2">
    <source>
        <dbReference type="ARBA" id="ARBA00004193"/>
    </source>
</evidence>
<dbReference type="CTD" id="20197652"/>
<dbReference type="EMBL" id="KB096590">
    <property type="protein sequence ID" value="ESO03543.1"/>
    <property type="molecule type" value="Genomic_DNA"/>
</dbReference>
<keyword evidence="11" id="KW-0653">Protein transport</keyword>
<dbReference type="EnsemblMetazoa" id="HelroT157040">
    <property type="protein sequence ID" value="HelroP157040"/>
    <property type="gene ID" value="HelroG157040"/>
</dbReference>
<evidence type="ECO:0000313" key="20">
    <source>
        <dbReference type="Proteomes" id="UP000015101"/>
    </source>
</evidence>
<dbReference type="SMART" id="SM00175">
    <property type="entry name" value="RAB"/>
    <property type="match status" value="1"/>
</dbReference>
<dbReference type="GO" id="GO:0005886">
    <property type="term" value="C:plasma membrane"/>
    <property type="evidence" value="ECO:0007669"/>
    <property type="project" value="UniProtKB-SubCell"/>
</dbReference>
<comment type="similarity">
    <text evidence="4">Belongs to the small GTPase superfamily. Rab family.</text>
</comment>
<keyword evidence="6" id="KW-0813">Transport</keyword>
<dbReference type="HOGENOM" id="CLU_041217_10_6_1"/>
<sequence>MLKIVLLGDGGVGKSSLMNVYVTERFDPNSSHTIGVEFLKKEITTLNRSEPTVLQIWDTAGQERFKSLRTPFYRGSDACLLTFAVDDDQSFKNLSIWQEEFCKYSKLSNRNCFPFIVIGNKIDVPESERKVTTQQAESWCKEHNMPYFETSAKDVINVDKAFTMAASKAIELETNFNGTIAMNVQGINLNSSQRQQKNDNSGCC</sequence>
<name>T1EM52_HELRO</name>
<evidence type="ECO:0000256" key="1">
    <source>
        <dbReference type="ARBA" id="ARBA00001946"/>
    </source>
</evidence>
<keyword evidence="13" id="KW-0472">Membrane</keyword>
<dbReference type="GO" id="GO:0005770">
    <property type="term" value="C:late endosome"/>
    <property type="evidence" value="ECO:0000318"/>
    <property type="project" value="GO_Central"/>
</dbReference>
<keyword evidence="14" id="KW-0449">Lipoprotein</keyword>
<evidence type="ECO:0000256" key="7">
    <source>
        <dbReference type="ARBA" id="ARBA00022475"/>
    </source>
</evidence>
<dbReference type="PROSITE" id="PS51419">
    <property type="entry name" value="RAB"/>
    <property type="match status" value="1"/>
</dbReference>